<protein>
    <submittedName>
        <fullName evidence="1">Uncharacterized protein</fullName>
    </submittedName>
</protein>
<dbReference type="KEGG" id="egl:EGR_08581"/>
<dbReference type="CTD" id="36344296"/>
<dbReference type="RefSeq" id="XP_024347751.1">
    <property type="nucleotide sequence ID" value="XM_024497830.1"/>
</dbReference>
<accession>W6U610</accession>
<gene>
    <name evidence="1" type="ORF">EGR_08581</name>
</gene>
<reference evidence="1 2" key="1">
    <citation type="journal article" date="2013" name="Nat. Genet.">
        <title>The genome of the hydatid tapeworm Echinococcus granulosus.</title>
        <authorList>
            <person name="Zheng H."/>
            <person name="Zhang W."/>
            <person name="Zhang L."/>
            <person name="Zhang Z."/>
            <person name="Li J."/>
            <person name="Lu G."/>
            <person name="Zhu Y."/>
            <person name="Wang Y."/>
            <person name="Huang Y."/>
            <person name="Liu J."/>
            <person name="Kang H."/>
            <person name="Chen J."/>
            <person name="Wang L."/>
            <person name="Chen A."/>
            <person name="Yu S."/>
            <person name="Gao Z."/>
            <person name="Jin L."/>
            <person name="Gu W."/>
            <person name="Wang Z."/>
            <person name="Zhao L."/>
            <person name="Shi B."/>
            <person name="Wen H."/>
            <person name="Lin R."/>
            <person name="Jones M.K."/>
            <person name="Brejova B."/>
            <person name="Vinar T."/>
            <person name="Zhao G."/>
            <person name="McManus D.P."/>
            <person name="Chen Z."/>
            <person name="Zhou Y."/>
            <person name="Wang S."/>
        </authorList>
    </citation>
    <scope>NUCLEOTIDE SEQUENCE [LARGE SCALE GENOMIC DNA]</scope>
</reference>
<comment type="caution">
    <text evidence="1">The sequence shown here is derived from an EMBL/GenBank/DDBJ whole genome shotgun (WGS) entry which is preliminary data.</text>
</comment>
<keyword evidence="2" id="KW-1185">Reference proteome</keyword>
<dbReference type="GeneID" id="36344296"/>
<dbReference type="Proteomes" id="UP000019149">
    <property type="component" value="Unassembled WGS sequence"/>
</dbReference>
<evidence type="ECO:0000313" key="2">
    <source>
        <dbReference type="Proteomes" id="UP000019149"/>
    </source>
</evidence>
<sequence length="208" mass="24020">MVIAQLVPHFGVGRFSSPVEFAILPVLITVLDARITASDFRVVDSASPLTNWSQFCMFSTTLLPIDMQIYQLLPGRWFKHIIIGALRSEEFKHVALLHKILKSHSSQLVKIGIFTKSLQWHTRHKLCILKQLRMVRIKTQVVQNKVHDIFISKCESSLHEFMGVFSLLLQEMHLSKQEEICITTNWFPDAHHSLFKLPQITIDLALFY</sequence>
<proteinExistence type="predicted"/>
<organism evidence="1 2">
    <name type="scientific">Echinococcus granulosus</name>
    <name type="common">Hydatid tapeworm</name>
    <dbReference type="NCBI Taxonomy" id="6210"/>
    <lineage>
        <taxon>Eukaryota</taxon>
        <taxon>Metazoa</taxon>
        <taxon>Spiralia</taxon>
        <taxon>Lophotrochozoa</taxon>
        <taxon>Platyhelminthes</taxon>
        <taxon>Cestoda</taxon>
        <taxon>Eucestoda</taxon>
        <taxon>Cyclophyllidea</taxon>
        <taxon>Taeniidae</taxon>
        <taxon>Echinococcus</taxon>
        <taxon>Echinococcus granulosus group</taxon>
    </lineage>
</organism>
<dbReference type="AlphaFoldDB" id="W6U610"/>
<dbReference type="EMBL" id="APAU02000111">
    <property type="protein sequence ID" value="EUB56555.1"/>
    <property type="molecule type" value="Genomic_DNA"/>
</dbReference>
<evidence type="ECO:0000313" key="1">
    <source>
        <dbReference type="EMBL" id="EUB56555.1"/>
    </source>
</evidence>
<name>W6U610_ECHGR</name>